<gene>
    <name evidence="10" type="primary">dacA</name>
    <name evidence="12" type="ORF">H8Z76_02025</name>
</gene>
<keyword evidence="6 10" id="KW-0547">Nucleotide-binding</keyword>
<dbReference type="RefSeq" id="WP_186981506.1">
    <property type="nucleotide sequence ID" value="NZ_JACOQH010000001.1"/>
</dbReference>
<evidence type="ECO:0000256" key="2">
    <source>
        <dbReference type="ARBA" id="ARBA00022475"/>
    </source>
</evidence>
<evidence type="ECO:0000256" key="9">
    <source>
        <dbReference type="ARBA" id="ARBA00023136"/>
    </source>
</evidence>
<feature type="transmembrane region" description="Helical" evidence="10">
    <location>
        <begin position="53"/>
        <end position="71"/>
    </location>
</feature>
<dbReference type="InterPro" id="IPR050338">
    <property type="entry name" value="DisA"/>
</dbReference>
<evidence type="ECO:0000256" key="3">
    <source>
        <dbReference type="ARBA" id="ARBA00022679"/>
    </source>
</evidence>
<evidence type="ECO:0000313" key="12">
    <source>
        <dbReference type="EMBL" id="MBC5752814.1"/>
    </source>
</evidence>
<dbReference type="InterPro" id="IPR036888">
    <property type="entry name" value="DNA_integrity_DisA_N_sf"/>
</dbReference>
<dbReference type="HAMAP" id="MF_01499">
    <property type="entry name" value="DacA"/>
    <property type="match status" value="1"/>
</dbReference>
<comment type="subunit">
    <text evidence="10">Probably a homodimer.</text>
</comment>
<keyword evidence="8 10" id="KW-1133">Transmembrane helix</keyword>
<evidence type="ECO:0000256" key="5">
    <source>
        <dbReference type="ARBA" id="ARBA00022695"/>
    </source>
</evidence>
<dbReference type="EMBL" id="JACOQH010000001">
    <property type="protein sequence ID" value="MBC5752814.1"/>
    <property type="molecule type" value="Genomic_DNA"/>
</dbReference>
<keyword evidence="9 10" id="KW-0472">Membrane</keyword>
<dbReference type="PANTHER" id="PTHR34185:SF1">
    <property type="entry name" value="DIADENYLATE CYCLASE"/>
    <property type="match status" value="1"/>
</dbReference>
<evidence type="ECO:0000256" key="4">
    <source>
        <dbReference type="ARBA" id="ARBA00022692"/>
    </source>
</evidence>
<keyword evidence="4 10" id="KW-0812">Transmembrane</keyword>
<name>A0ABR7I7C6_9FIRM</name>
<evidence type="ECO:0000256" key="8">
    <source>
        <dbReference type="ARBA" id="ARBA00022989"/>
    </source>
</evidence>
<dbReference type="InterPro" id="IPR045585">
    <property type="entry name" value="CdaA_N"/>
</dbReference>
<feature type="transmembrane region" description="Helical" evidence="10">
    <location>
        <begin position="29"/>
        <end position="46"/>
    </location>
</feature>
<dbReference type="Gene3D" id="3.40.1700.10">
    <property type="entry name" value="DNA integrity scanning protein, DisA, N-terminal domain"/>
    <property type="match status" value="1"/>
</dbReference>
<keyword evidence="3 10" id="KW-0808">Transferase</keyword>
<dbReference type="InterPro" id="IPR034701">
    <property type="entry name" value="CdaA"/>
</dbReference>
<evidence type="ECO:0000256" key="1">
    <source>
        <dbReference type="ARBA" id="ARBA00000877"/>
    </source>
</evidence>
<keyword evidence="5 10" id="KW-0548">Nucleotidyltransferase</keyword>
<sequence>MQNMVGVLGAFKEKYLAWMNLPSITKTDIIEIIIIAFLIYHVMLWFKNTRAWTLFKGLIVILVFVFVAALFQMNTILWIAGKAFNVGIVALVVVFQPELRKALEDLGRKNFVSSIVSIDFSRGSEEKFSERTVNELVKACYEMGKVKTGALIVIENDVSLAEYERTGIALDSILTSQLLINIFEKNTPLHDGAIIVRGDRVVSATCYLPLSDNMELSKELGTRHRAAVGISEVSDSLTIVVSEETGKVSIATQGVLYRNVDADFLRSKLDFLRKHDIETNGGLDLLKRRLKNAKKIRQRGNK</sequence>
<evidence type="ECO:0000313" key="13">
    <source>
        <dbReference type="Proteomes" id="UP000621540"/>
    </source>
</evidence>
<comment type="catalytic activity">
    <reaction evidence="1 10">
        <text>2 ATP = 3',3'-c-di-AMP + 2 diphosphate</text>
        <dbReference type="Rhea" id="RHEA:35655"/>
        <dbReference type="ChEBI" id="CHEBI:30616"/>
        <dbReference type="ChEBI" id="CHEBI:33019"/>
        <dbReference type="ChEBI" id="CHEBI:71500"/>
        <dbReference type="EC" id="2.7.7.85"/>
    </reaction>
</comment>
<evidence type="ECO:0000256" key="7">
    <source>
        <dbReference type="ARBA" id="ARBA00022840"/>
    </source>
</evidence>
<reference evidence="12 13" key="1">
    <citation type="submission" date="2020-08" db="EMBL/GenBank/DDBJ databases">
        <title>Genome public.</title>
        <authorList>
            <person name="Liu C."/>
            <person name="Sun Q."/>
        </authorList>
    </citation>
    <scope>NUCLEOTIDE SEQUENCE [LARGE SCALE GENOMIC DNA]</scope>
    <source>
        <strain evidence="12 13">BX0805</strain>
    </source>
</reference>
<accession>A0ABR7I7C6</accession>
<comment type="caution">
    <text evidence="12">The sequence shown here is derived from an EMBL/GenBank/DDBJ whole genome shotgun (WGS) entry which is preliminary data.</text>
</comment>
<keyword evidence="2 10" id="KW-1003">Cell membrane</keyword>
<dbReference type="PIRSF" id="PIRSF004793">
    <property type="entry name" value="UCP004793"/>
    <property type="match status" value="1"/>
</dbReference>
<dbReference type="EC" id="2.7.7.85" evidence="10"/>
<dbReference type="NCBIfam" id="TIGR00159">
    <property type="entry name" value="diadenylate cyclase CdaA"/>
    <property type="match status" value="1"/>
</dbReference>
<dbReference type="Pfam" id="PF02457">
    <property type="entry name" value="DAC"/>
    <property type="match status" value="1"/>
</dbReference>
<proteinExistence type="inferred from homology"/>
<keyword evidence="13" id="KW-1185">Reference proteome</keyword>
<dbReference type="InterPro" id="IPR014046">
    <property type="entry name" value="C-di-AMP_synthase"/>
</dbReference>
<protein>
    <recommendedName>
        <fullName evidence="10">Diadenylate cyclase</fullName>
        <shortName evidence="10">DAC</shortName>
        <ecNumber evidence="10">2.7.7.85</ecNumber>
    </recommendedName>
    <alternativeName>
        <fullName evidence="10">Cyclic-di-AMP synthase</fullName>
        <shortName evidence="10">c-di-AMP synthase</shortName>
    </alternativeName>
</protein>
<evidence type="ECO:0000259" key="11">
    <source>
        <dbReference type="PROSITE" id="PS51794"/>
    </source>
</evidence>
<evidence type="ECO:0000256" key="6">
    <source>
        <dbReference type="ARBA" id="ARBA00022741"/>
    </source>
</evidence>
<evidence type="ECO:0000256" key="10">
    <source>
        <dbReference type="HAMAP-Rule" id="MF_01499"/>
    </source>
</evidence>
<comment type="function">
    <text evidence="10">Catalyzes the condensation of 2 ATP molecules into cyclic di-AMP (c-di-AMP), a second messenger used to regulate differing processes in different bacteria.</text>
</comment>
<dbReference type="Pfam" id="PF19293">
    <property type="entry name" value="CdaA_N"/>
    <property type="match status" value="1"/>
</dbReference>
<dbReference type="PROSITE" id="PS51794">
    <property type="entry name" value="DAC"/>
    <property type="match status" value="1"/>
</dbReference>
<organism evidence="12 13">
    <name type="scientific">Roseburia yibonii</name>
    <dbReference type="NCBI Taxonomy" id="2763063"/>
    <lineage>
        <taxon>Bacteria</taxon>
        <taxon>Bacillati</taxon>
        <taxon>Bacillota</taxon>
        <taxon>Clostridia</taxon>
        <taxon>Lachnospirales</taxon>
        <taxon>Lachnospiraceae</taxon>
        <taxon>Roseburia</taxon>
    </lineage>
</organism>
<comment type="similarity">
    <text evidence="10">Belongs to the adenylate cyclase family. DacA/CdaA subfamily.</text>
</comment>
<feature type="domain" description="DAC" evidence="11">
    <location>
        <begin position="96"/>
        <end position="262"/>
    </location>
</feature>
<dbReference type="SUPFAM" id="SSF143597">
    <property type="entry name" value="YojJ-like"/>
    <property type="match status" value="1"/>
</dbReference>
<keyword evidence="7 10" id="KW-0067">ATP-binding</keyword>
<comment type="caution">
    <text evidence="10">Lacks conserved residue(s) required for the propagation of feature annotation.</text>
</comment>
<dbReference type="Proteomes" id="UP000621540">
    <property type="component" value="Unassembled WGS sequence"/>
</dbReference>
<dbReference type="PANTHER" id="PTHR34185">
    <property type="entry name" value="DIADENYLATE CYCLASE"/>
    <property type="match status" value="1"/>
</dbReference>
<dbReference type="InterPro" id="IPR003390">
    <property type="entry name" value="DNA_integrity_scan_DisA_N"/>
</dbReference>